<reference evidence="1" key="1">
    <citation type="journal article" date="2020" name="Nature">
        <title>Giant virus diversity and host interactions through global metagenomics.</title>
        <authorList>
            <person name="Schulz F."/>
            <person name="Roux S."/>
            <person name="Paez-Espino D."/>
            <person name="Jungbluth S."/>
            <person name="Walsh D.A."/>
            <person name="Denef V.J."/>
            <person name="McMahon K.D."/>
            <person name="Konstantinidis K.T."/>
            <person name="Eloe-Fadrosh E.A."/>
            <person name="Kyrpides N.C."/>
            <person name="Woyke T."/>
        </authorList>
    </citation>
    <scope>NUCLEOTIDE SEQUENCE</scope>
    <source>
        <strain evidence="1">GVMAG-S-3300002307-41</strain>
    </source>
</reference>
<organism evidence="1">
    <name type="scientific">viral metagenome</name>
    <dbReference type="NCBI Taxonomy" id="1070528"/>
    <lineage>
        <taxon>unclassified sequences</taxon>
        <taxon>metagenomes</taxon>
        <taxon>organismal metagenomes</taxon>
    </lineage>
</organism>
<protein>
    <submittedName>
        <fullName evidence="1">Uncharacterized protein</fullName>
    </submittedName>
</protein>
<proteinExistence type="predicted"/>
<evidence type="ECO:0000313" key="1">
    <source>
        <dbReference type="EMBL" id="QHU15554.1"/>
    </source>
</evidence>
<sequence length="169" mass="19285">MTTHECRKIQCIADERLFGDTFIRAEKLGQFEYVVADIFIYNSNCVYACSTFEQRYEWLKDLLKFIQHVPGTAKFIHKSDLSPKQKLKGYEVHIDDVGKPGYFVDLDTTSGGVDVVKLSIPDCYEVSSGGYLRVPDLKTSEYLRSKGQTFKCQCSKNEDGSWTVLENIP</sequence>
<name>A0A6C0KH04_9ZZZZ</name>
<dbReference type="AlphaFoldDB" id="A0A6C0KH04"/>
<dbReference type="EMBL" id="MN740866">
    <property type="protein sequence ID" value="QHU15554.1"/>
    <property type="molecule type" value="Genomic_DNA"/>
</dbReference>
<accession>A0A6C0KH04</accession>